<dbReference type="GO" id="GO:0004109">
    <property type="term" value="F:coproporphyrinogen oxidase activity"/>
    <property type="evidence" value="ECO:0007669"/>
    <property type="project" value="InterPro"/>
</dbReference>
<dbReference type="GO" id="GO:0006779">
    <property type="term" value="P:porphyrin-containing compound biosynthetic process"/>
    <property type="evidence" value="ECO:0007669"/>
    <property type="project" value="InterPro"/>
</dbReference>
<dbReference type="RefSeq" id="WP_100255894.1">
    <property type="nucleotide sequence ID" value="NZ_CP011797.1"/>
</dbReference>
<dbReference type="InterPro" id="IPR034505">
    <property type="entry name" value="Coproporphyrinogen-III_oxidase"/>
</dbReference>
<dbReference type="SFLD" id="SFLDG01082">
    <property type="entry name" value="B12-binding_domain_containing"/>
    <property type="match status" value="1"/>
</dbReference>
<feature type="domain" description="Radical SAM core" evidence="11">
    <location>
        <begin position="1"/>
        <end position="237"/>
    </location>
</feature>
<dbReference type="OrthoDB" id="9808022at2"/>
<sequence length="383" mass="42871">MSLPPLAIYIHVPWCIRKCPYCDFNSHAAKAEDIPEADYLSRMHEDIRQDASLAQGRKAQSVFFGGGTPSLLSASAIGQIIHWVEHYIGLTDNAEITLEANPGTVEAHRFAGFRAAGVNRLSIGVQSFADRLLQTLGRIHSADEAIRAIDIARQAGFDNFNIDLMHGLPDQSEAEALADLHQAVALSPTHISWYQLTIEANTEFYRQPPTLPADETLWDIQQAGQEYLASQGYNQYEVSAYARDADQSQHNLNYWRYGDYLGLGPGAHGKYSRALTQGGLSITRTKKTRLPKDYLNADRPLMRQEESIAEADRPFDYFINAFRLREPVSLRQFEHSTGVPSATLAPVLSLLVARGLIRWQDDSVATTDHGYLHLNDVLSYWLE</sequence>
<protein>
    <recommendedName>
        <fullName evidence="3 10">Heme chaperone HemW</fullName>
    </recommendedName>
</protein>
<evidence type="ECO:0000313" key="13">
    <source>
        <dbReference type="Proteomes" id="UP000229757"/>
    </source>
</evidence>
<dbReference type="SMART" id="SM00729">
    <property type="entry name" value="Elp3"/>
    <property type="match status" value="1"/>
</dbReference>
<evidence type="ECO:0000313" key="12">
    <source>
        <dbReference type="EMBL" id="ATX75493.1"/>
    </source>
</evidence>
<dbReference type="GO" id="GO:0046872">
    <property type="term" value="F:metal ion binding"/>
    <property type="evidence" value="ECO:0007669"/>
    <property type="project" value="UniProtKB-UniRule"/>
</dbReference>
<keyword evidence="10" id="KW-0004">4Fe-4S</keyword>
<evidence type="ECO:0000256" key="5">
    <source>
        <dbReference type="ARBA" id="ARBA00022691"/>
    </source>
</evidence>
<comment type="similarity">
    <text evidence="2">Belongs to the anaerobic coproporphyrinogen-III oxidase family. HemW subfamily.</text>
</comment>
<keyword evidence="10" id="KW-0963">Cytoplasm</keyword>
<evidence type="ECO:0000256" key="6">
    <source>
        <dbReference type="ARBA" id="ARBA00022723"/>
    </source>
</evidence>
<organism evidence="12 13">
    <name type="scientific">Reinekea forsetii</name>
    <dbReference type="NCBI Taxonomy" id="1336806"/>
    <lineage>
        <taxon>Bacteria</taxon>
        <taxon>Pseudomonadati</taxon>
        <taxon>Pseudomonadota</taxon>
        <taxon>Gammaproteobacteria</taxon>
        <taxon>Oceanospirillales</taxon>
        <taxon>Saccharospirillaceae</taxon>
        <taxon>Reinekea</taxon>
    </lineage>
</organism>
<keyword evidence="7 10" id="KW-0408">Iron</keyword>
<keyword evidence="8 10" id="KW-0411">Iron-sulfur</keyword>
<dbReference type="InterPro" id="IPR004559">
    <property type="entry name" value="HemW-like"/>
</dbReference>
<comment type="function">
    <text evidence="10">Probably acts as a heme chaperone, transferring heme to an unknown acceptor. Binds one molecule of heme per monomer, possibly covalently. Binds 1 [4Fe-4S] cluster. The cluster is coordinated with 3 cysteines and an exchangeable S-adenosyl-L-methionine.</text>
</comment>
<evidence type="ECO:0000256" key="10">
    <source>
        <dbReference type="RuleBase" id="RU364116"/>
    </source>
</evidence>
<dbReference type="KEGG" id="rfo:REIFOR_00316"/>
<dbReference type="SFLD" id="SFLDF00562">
    <property type="entry name" value="HemN-like__clustered_with_heat"/>
    <property type="match status" value="1"/>
</dbReference>
<reference evidence="12 13" key="1">
    <citation type="journal article" date="2017" name="Environ. Microbiol.">
        <title>Genomic and physiological analyses of 'Reinekea forsetii' reveal a versatile opportunistic lifestyle during spring algae blooms.</title>
        <authorList>
            <person name="Avci B."/>
            <person name="Hahnke R.L."/>
            <person name="Chafee M."/>
            <person name="Fischer T."/>
            <person name="Gruber-Vodicka H."/>
            <person name="Tegetmeyer H.E."/>
            <person name="Harder J."/>
            <person name="Fuchs B.M."/>
            <person name="Amann R.I."/>
            <person name="Teeling H."/>
        </authorList>
    </citation>
    <scope>NUCLEOTIDE SEQUENCE [LARGE SCALE GENOMIC DNA]</scope>
    <source>
        <strain evidence="12 13">Hel1_31_D35</strain>
    </source>
</reference>
<dbReference type="SFLD" id="SFLDF00288">
    <property type="entry name" value="HemN-like__clustered_with_nucl"/>
    <property type="match status" value="1"/>
</dbReference>
<proteinExistence type="inferred from homology"/>
<keyword evidence="4 10" id="KW-0349">Heme</keyword>
<dbReference type="PANTHER" id="PTHR13932:SF5">
    <property type="entry name" value="RADICAL S-ADENOSYL METHIONINE DOMAIN-CONTAINING PROTEIN 1, MITOCHONDRIAL"/>
    <property type="match status" value="1"/>
</dbReference>
<dbReference type="GO" id="GO:0051539">
    <property type="term" value="F:4 iron, 4 sulfur cluster binding"/>
    <property type="evidence" value="ECO:0007669"/>
    <property type="project" value="UniProtKB-UniRule"/>
</dbReference>
<dbReference type="SFLD" id="SFLDS00029">
    <property type="entry name" value="Radical_SAM"/>
    <property type="match status" value="1"/>
</dbReference>
<dbReference type="PANTHER" id="PTHR13932">
    <property type="entry name" value="COPROPORPHYRINIGEN III OXIDASE"/>
    <property type="match status" value="1"/>
</dbReference>
<dbReference type="Pfam" id="PF06969">
    <property type="entry name" value="HemN_C"/>
    <property type="match status" value="1"/>
</dbReference>
<dbReference type="PROSITE" id="PS51918">
    <property type="entry name" value="RADICAL_SAM"/>
    <property type="match status" value="1"/>
</dbReference>
<dbReference type="InterPro" id="IPR007197">
    <property type="entry name" value="rSAM"/>
</dbReference>
<dbReference type="InterPro" id="IPR010723">
    <property type="entry name" value="HemN_C"/>
</dbReference>
<name>A0A2K8KKI4_9GAMM</name>
<evidence type="ECO:0000259" key="11">
    <source>
        <dbReference type="PROSITE" id="PS51918"/>
    </source>
</evidence>
<dbReference type="Pfam" id="PF04055">
    <property type="entry name" value="Radical_SAM"/>
    <property type="match status" value="1"/>
</dbReference>
<evidence type="ECO:0000256" key="8">
    <source>
        <dbReference type="ARBA" id="ARBA00023014"/>
    </source>
</evidence>
<dbReference type="InterPro" id="IPR058240">
    <property type="entry name" value="rSAM_sf"/>
</dbReference>
<keyword evidence="5 10" id="KW-0949">S-adenosyl-L-methionine</keyword>
<dbReference type="InterPro" id="IPR006638">
    <property type="entry name" value="Elp3/MiaA/NifB-like_rSAM"/>
</dbReference>
<comment type="cofactor">
    <cofactor evidence="1">
        <name>[4Fe-4S] cluster</name>
        <dbReference type="ChEBI" id="CHEBI:49883"/>
    </cofactor>
</comment>
<dbReference type="AlphaFoldDB" id="A0A2K8KKI4"/>
<keyword evidence="6 10" id="KW-0479">Metal-binding</keyword>
<gene>
    <name evidence="12" type="ORF">REIFOR_00316</name>
</gene>
<evidence type="ECO:0000256" key="7">
    <source>
        <dbReference type="ARBA" id="ARBA00023004"/>
    </source>
</evidence>
<keyword evidence="13" id="KW-1185">Reference proteome</keyword>
<dbReference type="NCBIfam" id="TIGR00539">
    <property type="entry name" value="hemN_rel"/>
    <property type="match status" value="1"/>
</dbReference>
<dbReference type="Gene3D" id="3.20.20.70">
    <property type="entry name" value="Aldolase class I"/>
    <property type="match status" value="1"/>
</dbReference>
<accession>A0A2K8KKI4</accession>
<dbReference type="Proteomes" id="UP000229757">
    <property type="component" value="Chromosome"/>
</dbReference>
<evidence type="ECO:0000256" key="2">
    <source>
        <dbReference type="ARBA" id="ARBA00006100"/>
    </source>
</evidence>
<dbReference type="SFLD" id="SFLDG01065">
    <property type="entry name" value="anaerobic_coproporphyrinogen-I"/>
    <property type="match status" value="1"/>
</dbReference>
<dbReference type="GO" id="GO:0005737">
    <property type="term" value="C:cytoplasm"/>
    <property type="evidence" value="ECO:0007669"/>
    <property type="project" value="UniProtKB-SubCell"/>
</dbReference>
<evidence type="ECO:0000256" key="3">
    <source>
        <dbReference type="ARBA" id="ARBA00017228"/>
    </source>
</evidence>
<evidence type="ECO:0000256" key="1">
    <source>
        <dbReference type="ARBA" id="ARBA00001966"/>
    </source>
</evidence>
<comment type="subcellular location">
    <subcellularLocation>
        <location evidence="10">Cytoplasm</location>
    </subcellularLocation>
</comment>
<evidence type="ECO:0000256" key="4">
    <source>
        <dbReference type="ARBA" id="ARBA00022617"/>
    </source>
</evidence>
<keyword evidence="9 10" id="KW-0143">Chaperone</keyword>
<dbReference type="EMBL" id="CP011797">
    <property type="protein sequence ID" value="ATX75493.1"/>
    <property type="molecule type" value="Genomic_DNA"/>
</dbReference>
<dbReference type="InterPro" id="IPR013785">
    <property type="entry name" value="Aldolase_TIM"/>
</dbReference>
<evidence type="ECO:0000256" key="9">
    <source>
        <dbReference type="ARBA" id="ARBA00023186"/>
    </source>
</evidence>
<dbReference type="CDD" id="cd01335">
    <property type="entry name" value="Radical_SAM"/>
    <property type="match status" value="1"/>
</dbReference>
<dbReference type="SUPFAM" id="SSF102114">
    <property type="entry name" value="Radical SAM enzymes"/>
    <property type="match status" value="1"/>
</dbReference>